<comment type="similarity">
    <text evidence="1">Belongs to the UPF0597 family.</text>
</comment>
<dbReference type="HAMAP" id="MF_01845">
    <property type="entry name" value="UPF0597"/>
    <property type="match status" value="1"/>
</dbReference>
<dbReference type="PANTHER" id="PTHR30501:SF2">
    <property type="entry name" value="UPF0597 PROTEIN YHAM"/>
    <property type="match status" value="1"/>
</dbReference>
<dbReference type="Proteomes" id="UP000823615">
    <property type="component" value="Unassembled WGS sequence"/>
</dbReference>
<feature type="domain" description="Serine dehydratase-like alpha subunit" evidence="2">
    <location>
        <begin position="86"/>
        <end position="415"/>
    </location>
</feature>
<proteinExistence type="inferred from homology"/>
<evidence type="ECO:0000313" key="4">
    <source>
        <dbReference type="Proteomes" id="UP000823615"/>
    </source>
</evidence>
<evidence type="ECO:0000313" key="3">
    <source>
        <dbReference type="EMBL" id="MBO8436110.1"/>
    </source>
</evidence>
<dbReference type="PANTHER" id="PTHR30501">
    <property type="entry name" value="UPF0597 PROTEIN YHAM"/>
    <property type="match status" value="1"/>
</dbReference>
<dbReference type="EMBL" id="JADIMT010000052">
    <property type="protein sequence ID" value="MBO8436110.1"/>
    <property type="molecule type" value="Genomic_DNA"/>
</dbReference>
<dbReference type="GO" id="GO:0080146">
    <property type="term" value="F:L-cysteine desulfhydrase activity"/>
    <property type="evidence" value="ECO:0007669"/>
    <property type="project" value="TreeGrafter"/>
</dbReference>
<dbReference type="InterPro" id="IPR005130">
    <property type="entry name" value="Ser_deHydtase-like_asu"/>
</dbReference>
<dbReference type="GO" id="GO:0019450">
    <property type="term" value="P:L-cysteine catabolic process to pyruvate"/>
    <property type="evidence" value="ECO:0007669"/>
    <property type="project" value="TreeGrafter"/>
</dbReference>
<dbReference type="Pfam" id="PF03313">
    <property type="entry name" value="SDH_alpha"/>
    <property type="match status" value="1"/>
</dbReference>
<reference evidence="3" key="2">
    <citation type="journal article" date="2021" name="PeerJ">
        <title>Extensive microbial diversity within the chicken gut microbiome revealed by metagenomics and culture.</title>
        <authorList>
            <person name="Gilroy R."/>
            <person name="Ravi A."/>
            <person name="Getino M."/>
            <person name="Pursley I."/>
            <person name="Horton D.L."/>
            <person name="Alikhan N.F."/>
            <person name="Baker D."/>
            <person name="Gharbi K."/>
            <person name="Hall N."/>
            <person name="Watson M."/>
            <person name="Adriaenssens E.M."/>
            <person name="Foster-Nyarko E."/>
            <person name="Jarju S."/>
            <person name="Secka A."/>
            <person name="Antonio M."/>
            <person name="Oren A."/>
            <person name="Chaudhuri R.R."/>
            <person name="La Ragione R."/>
            <person name="Hildebrand F."/>
            <person name="Pallen M.J."/>
        </authorList>
    </citation>
    <scope>NUCLEOTIDE SEQUENCE</scope>
    <source>
        <strain evidence="3">7293</strain>
    </source>
</reference>
<dbReference type="PIRSF" id="PIRSF006054">
    <property type="entry name" value="UCP006054"/>
    <property type="match status" value="1"/>
</dbReference>
<sequence length="421" mass="44096">MRMKTDYLQILKEELLPALGCTEPIALAYGAAECRHLLGEEPVRITARCSGNIIKNVKGVVVPNCEGMKGIDTAVIAGALYGDSSKGLEVLSSVTADDAAALPDDAKRIKVDVSLLDTEAKLHFIISMESDAHSASVEIIHQHLNIVRAEKDGCVVLSKSFEEKEMNTELADRSGMNIAGIVSFAENAPIEELAEIIEPQIKYNKAISREGLEQPYGAEVGRILLKSSSGLYDRMAAAAAAGSDARMSGCSMPVIINSGSGNQGMTVSLPVIIYAEEKGFSHEKLIRALVLSNLSAIHQKTRIGRLSAYCGAVSAAAGAAAAISWLDDGGIKEIDDTIVNTLATVSGMICDGAKPSCAGKIAAAVNAALLAHDMAMTGHSYRSGDGIVKDDVEKTVSGVGQIASDGMSETDSVILSVMLGC</sequence>
<organism evidence="3 4">
    <name type="scientific">Candidatus Ornithospirochaeta stercoripullorum</name>
    <dbReference type="NCBI Taxonomy" id="2840899"/>
    <lineage>
        <taxon>Bacteria</taxon>
        <taxon>Pseudomonadati</taxon>
        <taxon>Spirochaetota</taxon>
        <taxon>Spirochaetia</taxon>
        <taxon>Spirochaetales</taxon>
        <taxon>Spirochaetaceae</taxon>
        <taxon>Spirochaetaceae incertae sedis</taxon>
        <taxon>Candidatus Ornithospirochaeta</taxon>
    </lineage>
</organism>
<protein>
    <recommendedName>
        <fullName evidence="1">UPF0597 protein IAA97_03935</fullName>
    </recommendedName>
</protein>
<evidence type="ECO:0000259" key="2">
    <source>
        <dbReference type="Pfam" id="PF03313"/>
    </source>
</evidence>
<gene>
    <name evidence="3" type="ORF">IAA97_03935</name>
</gene>
<name>A0A9D9DZV8_9SPIO</name>
<dbReference type="AlphaFoldDB" id="A0A9D9DZV8"/>
<evidence type="ECO:0000256" key="1">
    <source>
        <dbReference type="HAMAP-Rule" id="MF_01845"/>
    </source>
</evidence>
<accession>A0A9D9DZV8</accession>
<reference evidence="3" key="1">
    <citation type="submission" date="2020-10" db="EMBL/GenBank/DDBJ databases">
        <authorList>
            <person name="Gilroy R."/>
        </authorList>
    </citation>
    <scope>NUCLEOTIDE SEQUENCE</scope>
    <source>
        <strain evidence="3">7293</strain>
    </source>
</reference>
<dbReference type="InterPro" id="IPR021144">
    <property type="entry name" value="UPF0597"/>
</dbReference>
<comment type="caution">
    <text evidence="3">The sequence shown here is derived from an EMBL/GenBank/DDBJ whole genome shotgun (WGS) entry which is preliminary data.</text>
</comment>